<evidence type="ECO:0000256" key="2">
    <source>
        <dbReference type="ARBA" id="ARBA00023015"/>
    </source>
</evidence>
<dbReference type="SUPFAM" id="SSF46785">
    <property type="entry name" value="Winged helix' DNA-binding domain"/>
    <property type="match status" value="1"/>
</dbReference>
<dbReference type="Gene3D" id="3.40.190.10">
    <property type="entry name" value="Periplasmic binding protein-like II"/>
    <property type="match status" value="2"/>
</dbReference>
<evidence type="ECO:0000259" key="5">
    <source>
        <dbReference type="PROSITE" id="PS50931"/>
    </source>
</evidence>
<evidence type="ECO:0000256" key="3">
    <source>
        <dbReference type="ARBA" id="ARBA00023125"/>
    </source>
</evidence>
<evidence type="ECO:0000256" key="1">
    <source>
        <dbReference type="ARBA" id="ARBA00009437"/>
    </source>
</evidence>
<protein>
    <submittedName>
        <fullName evidence="6">LysR family transcriptional regulator</fullName>
    </submittedName>
</protein>
<sequence length="306" mass="33211">MKIDDIDAFVAVVRCQSISLAAESLQLTQPAITRRIQSFEEALGIDVLDRSTKPPRPNAMGKLVYEQCRAVLREVESLRDLVSHDEPPSGVFRLGVIQSIGDIALLDALRQIKDSFPELNTQVSTGWGSQLVDKLANGELDAATALFPATKVLPDGVSGKTLGRIELVVVAPKGEMTRRSYKLADCHGRGWVLNPDGCGFRAGLQRALAGQGLSFKINLETFGADLQLGLVASGLGLGLMPLPQLARSRYRDQLDVVNVTDFKPLLDIWLIQQARLASGLQQAVDLFGSAVAQTFDGAEPRRRLRA</sequence>
<keyword evidence="2" id="KW-0805">Transcription regulation</keyword>
<keyword evidence="4" id="KW-0804">Transcription</keyword>
<feature type="domain" description="HTH lysR-type" evidence="5">
    <location>
        <begin position="1"/>
        <end position="58"/>
    </location>
</feature>
<proteinExistence type="inferred from homology"/>
<dbReference type="SUPFAM" id="SSF53850">
    <property type="entry name" value="Periplasmic binding protein-like II"/>
    <property type="match status" value="1"/>
</dbReference>
<dbReference type="CDD" id="cd05466">
    <property type="entry name" value="PBP2_LTTR_substrate"/>
    <property type="match status" value="1"/>
</dbReference>
<reference evidence="6 7" key="1">
    <citation type="submission" date="2024-02" db="EMBL/GenBank/DDBJ databases">
        <title>Draft genome sequence of Collimonas sp. strain H4R21, an effective mineral-weathering bacterial strain isolated from the beech rhizosphere.</title>
        <authorList>
            <person name="Morin E."/>
            <person name="Uroz S."/>
            <person name="Leveau J.H.J."/>
            <person name="Kumar R."/>
            <person name="Rey M.W."/>
            <person name="Pham J."/>
        </authorList>
    </citation>
    <scope>NUCLEOTIDE SEQUENCE [LARGE SCALE GENOMIC DNA]</scope>
    <source>
        <strain evidence="6 7">H4R21</strain>
    </source>
</reference>
<dbReference type="InterPro" id="IPR000847">
    <property type="entry name" value="LysR_HTH_N"/>
</dbReference>
<dbReference type="PROSITE" id="PS50931">
    <property type="entry name" value="HTH_LYSR"/>
    <property type="match status" value="1"/>
</dbReference>
<dbReference type="Gene3D" id="1.10.10.10">
    <property type="entry name" value="Winged helix-like DNA-binding domain superfamily/Winged helix DNA-binding domain"/>
    <property type="match status" value="1"/>
</dbReference>
<dbReference type="PRINTS" id="PR00039">
    <property type="entry name" value="HTHLYSR"/>
</dbReference>
<evidence type="ECO:0000313" key="7">
    <source>
        <dbReference type="Proteomes" id="UP001495910"/>
    </source>
</evidence>
<evidence type="ECO:0000256" key="4">
    <source>
        <dbReference type="ARBA" id="ARBA00023163"/>
    </source>
</evidence>
<dbReference type="Proteomes" id="UP001495910">
    <property type="component" value="Unassembled WGS sequence"/>
</dbReference>
<dbReference type="Pfam" id="PF03466">
    <property type="entry name" value="LysR_substrate"/>
    <property type="match status" value="1"/>
</dbReference>
<organism evidence="6 7">
    <name type="scientific">Collimonas rhizosphaerae</name>
    <dbReference type="NCBI Taxonomy" id="3126357"/>
    <lineage>
        <taxon>Bacteria</taxon>
        <taxon>Pseudomonadati</taxon>
        <taxon>Pseudomonadota</taxon>
        <taxon>Betaproteobacteria</taxon>
        <taxon>Burkholderiales</taxon>
        <taxon>Oxalobacteraceae</taxon>
        <taxon>Collimonas</taxon>
    </lineage>
</organism>
<keyword evidence="3" id="KW-0238">DNA-binding</keyword>
<comment type="caution">
    <text evidence="6">The sequence shown here is derived from an EMBL/GenBank/DDBJ whole genome shotgun (WGS) entry which is preliminary data.</text>
</comment>
<dbReference type="InterPro" id="IPR005119">
    <property type="entry name" value="LysR_subst-bd"/>
</dbReference>
<dbReference type="InterPro" id="IPR036388">
    <property type="entry name" value="WH-like_DNA-bd_sf"/>
</dbReference>
<comment type="similarity">
    <text evidence="1">Belongs to the LysR transcriptional regulatory family.</text>
</comment>
<accession>A0ABU9Q0I0</accession>
<dbReference type="InterPro" id="IPR036390">
    <property type="entry name" value="WH_DNA-bd_sf"/>
</dbReference>
<name>A0ABU9Q0I0_9BURK</name>
<dbReference type="PANTHER" id="PTHR30126:SF39">
    <property type="entry name" value="HTH-TYPE TRANSCRIPTIONAL REGULATOR CYSL"/>
    <property type="match status" value="1"/>
</dbReference>
<dbReference type="Pfam" id="PF00126">
    <property type="entry name" value="HTH_1"/>
    <property type="match status" value="1"/>
</dbReference>
<evidence type="ECO:0000313" key="6">
    <source>
        <dbReference type="EMBL" id="MEM4989761.1"/>
    </source>
</evidence>
<dbReference type="EMBL" id="JBANDC010000017">
    <property type="protein sequence ID" value="MEM4989761.1"/>
    <property type="molecule type" value="Genomic_DNA"/>
</dbReference>
<dbReference type="RefSeq" id="WP_342830927.1">
    <property type="nucleotide sequence ID" value="NZ_JBANDC010000017.1"/>
</dbReference>
<gene>
    <name evidence="6" type="ORF">V8G57_20405</name>
</gene>
<dbReference type="PANTHER" id="PTHR30126">
    <property type="entry name" value="HTH-TYPE TRANSCRIPTIONAL REGULATOR"/>
    <property type="match status" value="1"/>
</dbReference>
<keyword evidence="7" id="KW-1185">Reference proteome</keyword>